<dbReference type="GO" id="GO:0003677">
    <property type="term" value="F:DNA binding"/>
    <property type="evidence" value="ECO:0007669"/>
    <property type="project" value="UniProtKB-KW"/>
</dbReference>
<evidence type="ECO:0000256" key="9">
    <source>
        <dbReference type="ARBA" id="ARBA00023125"/>
    </source>
</evidence>
<dbReference type="InterPro" id="IPR027417">
    <property type="entry name" value="P-loop_NTPase"/>
</dbReference>
<evidence type="ECO:0000256" key="10">
    <source>
        <dbReference type="ARBA" id="ARBA00023235"/>
    </source>
</evidence>
<evidence type="ECO:0000256" key="11">
    <source>
        <dbReference type="ARBA" id="ARBA00034808"/>
    </source>
</evidence>
<dbReference type="HAMAP" id="MF_00983">
    <property type="entry name" value="PriA"/>
    <property type="match status" value="1"/>
</dbReference>
<organism evidence="14">
    <name type="scientific">freshwater metagenome</name>
    <dbReference type="NCBI Taxonomy" id="449393"/>
    <lineage>
        <taxon>unclassified sequences</taxon>
        <taxon>metagenomes</taxon>
        <taxon>ecological metagenomes</taxon>
    </lineage>
</organism>
<dbReference type="PROSITE" id="PS51192">
    <property type="entry name" value="HELICASE_ATP_BIND_1"/>
    <property type="match status" value="1"/>
</dbReference>
<dbReference type="GO" id="GO:1990077">
    <property type="term" value="C:primosome complex"/>
    <property type="evidence" value="ECO:0007669"/>
    <property type="project" value="UniProtKB-KW"/>
</dbReference>
<gene>
    <name evidence="14" type="ORF">UFOPK3423_00312</name>
</gene>
<dbReference type="GO" id="GO:0006302">
    <property type="term" value="P:double-strand break repair"/>
    <property type="evidence" value="ECO:0007669"/>
    <property type="project" value="InterPro"/>
</dbReference>
<sequence length="677" mass="72497">MPSVAQVEPITTARVLRGPFDYARPEGVEVGSVVIIPFGNRDVLGVVTGLAEDSAHELMAPKEVLEASLPADLVALAPWIAAEYCSTPARALSLMLPPKGIRARTTLRARALRAPEPGERLTDGQRALLESLPRQAGGDLAALRRLEARGLVALEPEAMRRAPHHTDVGASAGARPQLTGDQALALEEIAAAQPGERLLLHGVTGSGKTEVYLRAAERALAADQGVLVLVPEIALTPQIVSRFRERFGDTVALLHSGMAAGARYDEWLRLRRGEARICVGPRSAVLAPIDRLGLVIVDEEHDASYKHEGDPRYDARHVAERRARDHGAILVAGSATPRAESWERLRRISLPQRVDGAPLPPVEIVDLVGVRGALHPQTHDALVDARKSIVLLNRRGWSNFLTCVSCGRAWECPECDVTLVLHKAQGHLSCHHCGHRERIPSRCPDCASVSLARHGTGTERLETELPGPVFRLDGDAGDPARVLDAFQRAERGILLGTQVVAKGHDFPDVELGVVVDADQTLRFPDFRAEERTFALVAQLAGRAGRGAAAGRVIVQTLAADSPSIVFAARHDAAGFLAGELDRRRVLRYPPFSTLIRIVCSGTDAGAVQAAAAAIQARLPGSLGPAPLFRLRGRERSQVVVKAADRAQAVAEVGAVIDAIAADRAHRAVALSVDVDPQ</sequence>
<dbReference type="InterPro" id="IPR042115">
    <property type="entry name" value="PriA_3primeBD_sf"/>
</dbReference>
<dbReference type="SUPFAM" id="SSF52540">
    <property type="entry name" value="P-loop containing nucleoside triphosphate hydrolases"/>
    <property type="match status" value="2"/>
</dbReference>
<dbReference type="PANTHER" id="PTHR30580">
    <property type="entry name" value="PRIMOSOMAL PROTEIN N"/>
    <property type="match status" value="1"/>
</dbReference>
<evidence type="ECO:0000256" key="8">
    <source>
        <dbReference type="ARBA" id="ARBA00022840"/>
    </source>
</evidence>
<dbReference type="SMART" id="SM00490">
    <property type="entry name" value="HELICc"/>
    <property type="match status" value="1"/>
</dbReference>
<dbReference type="InterPro" id="IPR011545">
    <property type="entry name" value="DEAD/DEAH_box_helicase_dom"/>
</dbReference>
<dbReference type="InterPro" id="IPR040498">
    <property type="entry name" value="PriA_CRR"/>
</dbReference>
<evidence type="ECO:0000256" key="12">
    <source>
        <dbReference type="ARBA" id="ARBA00048988"/>
    </source>
</evidence>
<keyword evidence="6" id="KW-0347">Helicase</keyword>
<dbReference type="GO" id="GO:0043138">
    <property type="term" value="F:3'-5' DNA helicase activity"/>
    <property type="evidence" value="ECO:0007669"/>
    <property type="project" value="UniProtKB-EC"/>
</dbReference>
<keyword evidence="2" id="KW-0235">DNA replication</keyword>
<dbReference type="InterPro" id="IPR041236">
    <property type="entry name" value="PriA_C"/>
</dbReference>
<name>A0A6J7CVK8_9ZZZZ</name>
<dbReference type="EMBL" id="CAFBLQ010000021">
    <property type="protein sequence ID" value="CAB4862577.1"/>
    <property type="molecule type" value="Genomic_DNA"/>
</dbReference>
<dbReference type="GO" id="GO:0005524">
    <property type="term" value="F:ATP binding"/>
    <property type="evidence" value="ECO:0007669"/>
    <property type="project" value="UniProtKB-KW"/>
</dbReference>
<dbReference type="Pfam" id="PF00270">
    <property type="entry name" value="DEAD"/>
    <property type="match status" value="1"/>
</dbReference>
<dbReference type="Pfam" id="PF18074">
    <property type="entry name" value="PriA_C"/>
    <property type="match status" value="1"/>
</dbReference>
<dbReference type="GO" id="GO:0006310">
    <property type="term" value="P:DNA recombination"/>
    <property type="evidence" value="ECO:0007669"/>
    <property type="project" value="InterPro"/>
</dbReference>
<keyword evidence="9" id="KW-0238">DNA-binding</keyword>
<dbReference type="GO" id="GO:0046872">
    <property type="term" value="F:metal ion binding"/>
    <property type="evidence" value="ECO:0007669"/>
    <property type="project" value="UniProtKB-KW"/>
</dbReference>
<dbReference type="InterPro" id="IPR005259">
    <property type="entry name" value="PriA"/>
</dbReference>
<dbReference type="Gene3D" id="3.40.1440.60">
    <property type="entry name" value="PriA, 3(prime) DNA-binding domain"/>
    <property type="match status" value="1"/>
</dbReference>
<keyword evidence="8" id="KW-0067">ATP-binding</keyword>
<keyword evidence="1" id="KW-0639">Primosome</keyword>
<reference evidence="14" key="1">
    <citation type="submission" date="2020-05" db="EMBL/GenBank/DDBJ databases">
        <authorList>
            <person name="Chiriac C."/>
            <person name="Salcher M."/>
            <person name="Ghai R."/>
            <person name="Kavagutti S V."/>
        </authorList>
    </citation>
    <scope>NUCLEOTIDE SEQUENCE</scope>
</reference>
<evidence type="ECO:0000259" key="13">
    <source>
        <dbReference type="PROSITE" id="PS51192"/>
    </source>
</evidence>
<dbReference type="AlphaFoldDB" id="A0A6J7CVK8"/>
<evidence type="ECO:0000256" key="5">
    <source>
        <dbReference type="ARBA" id="ARBA00022801"/>
    </source>
</evidence>
<dbReference type="GO" id="GO:0006269">
    <property type="term" value="P:DNA replication, synthesis of primer"/>
    <property type="evidence" value="ECO:0007669"/>
    <property type="project" value="UniProtKB-KW"/>
</dbReference>
<dbReference type="NCBIfam" id="TIGR00595">
    <property type="entry name" value="priA"/>
    <property type="match status" value="1"/>
</dbReference>
<dbReference type="EC" id="5.6.2.4" evidence="11"/>
<evidence type="ECO:0000256" key="2">
    <source>
        <dbReference type="ARBA" id="ARBA00022705"/>
    </source>
</evidence>
<keyword evidence="3" id="KW-0479">Metal-binding</keyword>
<dbReference type="GO" id="GO:0006270">
    <property type="term" value="P:DNA replication initiation"/>
    <property type="evidence" value="ECO:0007669"/>
    <property type="project" value="TreeGrafter"/>
</dbReference>
<accession>A0A6J7CVK8</accession>
<keyword evidence="5" id="KW-0378">Hydrolase</keyword>
<dbReference type="FunFam" id="3.40.50.300:FF:000489">
    <property type="entry name" value="Primosome assembly protein PriA"/>
    <property type="match status" value="1"/>
</dbReference>
<dbReference type="InterPro" id="IPR014001">
    <property type="entry name" value="Helicase_ATP-bd"/>
</dbReference>
<dbReference type="SMART" id="SM00487">
    <property type="entry name" value="DEXDc"/>
    <property type="match status" value="1"/>
</dbReference>
<evidence type="ECO:0000256" key="6">
    <source>
        <dbReference type="ARBA" id="ARBA00022806"/>
    </source>
</evidence>
<feature type="domain" description="Helicase ATP-binding" evidence="13">
    <location>
        <begin position="189"/>
        <end position="355"/>
    </location>
</feature>
<dbReference type="Pfam" id="PF18319">
    <property type="entry name" value="Zn_ribbon_PriA"/>
    <property type="match status" value="1"/>
</dbReference>
<keyword evidence="7" id="KW-0862">Zinc</keyword>
<dbReference type="Pfam" id="PF00271">
    <property type="entry name" value="Helicase_C"/>
    <property type="match status" value="1"/>
</dbReference>
<evidence type="ECO:0000256" key="7">
    <source>
        <dbReference type="ARBA" id="ARBA00022833"/>
    </source>
</evidence>
<dbReference type="Pfam" id="PF17764">
    <property type="entry name" value="PriA_3primeBD"/>
    <property type="match status" value="1"/>
</dbReference>
<proteinExistence type="inferred from homology"/>
<evidence type="ECO:0000256" key="1">
    <source>
        <dbReference type="ARBA" id="ARBA00022515"/>
    </source>
</evidence>
<keyword evidence="10" id="KW-0413">Isomerase</keyword>
<dbReference type="InterPro" id="IPR001650">
    <property type="entry name" value="Helicase_C-like"/>
</dbReference>
<dbReference type="InterPro" id="IPR041222">
    <property type="entry name" value="PriA_3primeBD"/>
</dbReference>
<dbReference type="GO" id="GO:0016787">
    <property type="term" value="F:hydrolase activity"/>
    <property type="evidence" value="ECO:0007669"/>
    <property type="project" value="UniProtKB-KW"/>
</dbReference>
<evidence type="ECO:0000313" key="14">
    <source>
        <dbReference type="EMBL" id="CAB4862577.1"/>
    </source>
</evidence>
<evidence type="ECO:0000256" key="3">
    <source>
        <dbReference type="ARBA" id="ARBA00022723"/>
    </source>
</evidence>
<protein>
    <recommendedName>
        <fullName evidence="11">DNA 3'-5' helicase</fullName>
        <ecNumber evidence="11">5.6.2.4</ecNumber>
    </recommendedName>
</protein>
<dbReference type="PANTHER" id="PTHR30580:SF0">
    <property type="entry name" value="PRIMOSOMAL PROTEIN N"/>
    <property type="match status" value="1"/>
</dbReference>
<evidence type="ECO:0000256" key="4">
    <source>
        <dbReference type="ARBA" id="ARBA00022741"/>
    </source>
</evidence>
<keyword evidence="4" id="KW-0547">Nucleotide-binding</keyword>
<comment type="catalytic activity">
    <reaction evidence="12">
        <text>ATP + H2O = ADP + phosphate + H(+)</text>
        <dbReference type="Rhea" id="RHEA:13065"/>
        <dbReference type="ChEBI" id="CHEBI:15377"/>
        <dbReference type="ChEBI" id="CHEBI:15378"/>
        <dbReference type="ChEBI" id="CHEBI:30616"/>
        <dbReference type="ChEBI" id="CHEBI:43474"/>
        <dbReference type="ChEBI" id="CHEBI:456216"/>
        <dbReference type="EC" id="5.6.2.4"/>
    </reaction>
</comment>
<dbReference type="Gene3D" id="3.40.50.300">
    <property type="entry name" value="P-loop containing nucleotide triphosphate hydrolases"/>
    <property type="match status" value="2"/>
</dbReference>